<evidence type="ECO:0008006" key="2">
    <source>
        <dbReference type="Google" id="ProtNLM"/>
    </source>
</evidence>
<protein>
    <recommendedName>
        <fullName evidence="2">Phage protein</fullName>
    </recommendedName>
</protein>
<dbReference type="AlphaFoldDB" id="A0ABD5LWS5"/>
<organism evidence="1">
    <name type="scientific">Proteus mirabilis</name>
    <dbReference type="NCBI Taxonomy" id="584"/>
    <lineage>
        <taxon>Bacteria</taxon>
        <taxon>Pseudomonadati</taxon>
        <taxon>Pseudomonadota</taxon>
        <taxon>Gammaproteobacteria</taxon>
        <taxon>Enterobacterales</taxon>
        <taxon>Morganellaceae</taxon>
        <taxon>Proteus</taxon>
    </lineage>
</organism>
<evidence type="ECO:0000313" key="1">
    <source>
        <dbReference type="EMBL" id="MEY2344507.1"/>
    </source>
</evidence>
<comment type="caution">
    <text evidence="1">The sequence shown here is derived from an EMBL/GenBank/DDBJ whole genome shotgun (WGS) entry which is preliminary data.</text>
</comment>
<reference evidence="1" key="1">
    <citation type="submission" date="2021-05" db="EMBL/GenBank/DDBJ databases">
        <title>First report of NDM-5 and VEB-6 producing Proteus mirabilis isolated from blood of a sepsis patient in Kolkata, India.</title>
        <authorList>
            <person name="Halder G."/>
            <person name="Chaudhuri B."/>
            <person name="Dutta S."/>
        </authorList>
    </citation>
    <scope>NUCLEOTIDE SEQUENCE [LARGE SCALE GENOMIC DNA]</scope>
    <source>
        <strain evidence="1">7049</strain>
    </source>
</reference>
<dbReference type="EMBL" id="JADQCH020000001">
    <property type="protein sequence ID" value="MEY2344507.1"/>
    <property type="molecule type" value="Genomic_DNA"/>
</dbReference>
<proteinExistence type="predicted"/>
<sequence length="97" mass="10522">MCASIHTLAVNSSEMSNTLVVYLGASAPFLFEVNMERKSVFAWANNDNGYVQAVIVASDFPAFKELGFVASVDEVIKPEVKKSKSTKKAETNGNDTD</sequence>
<gene>
    <name evidence="1" type="ORF">I3679_012095</name>
</gene>
<accession>A0ABD5LWS5</accession>
<name>A0ABD5LWS5_PROMI</name>